<dbReference type="AlphaFoldDB" id="A0A0F9L891"/>
<feature type="non-terminal residue" evidence="1">
    <location>
        <position position="70"/>
    </location>
</feature>
<organism evidence="1">
    <name type="scientific">marine sediment metagenome</name>
    <dbReference type="NCBI Taxonomy" id="412755"/>
    <lineage>
        <taxon>unclassified sequences</taxon>
        <taxon>metagenomes</taxon>
        <taxon>ecological metagenomes</taxon>
    </lineage>
</organism>
<proteinExistence type="predicted"/>
<sequence length="70" mass="7705">MMNLETSMEESDYVSERLTDSSLIDSELDLDVDVGELDGELSALMAEIEEEAGIPSSERVKSKIARPVEV</sequence>
<comment type="caution">
    <text evidence="1">The sequence shown here is derived from an EMBL/GenBank/DDBJ whole genome shotgun (WGS) entry which is preliminary data.</text>
</comment>
<protein>
    <submittedName>
        <fullName evidence="1">Uncharacterized protein</fullName>
    </submittedName>
</protein>
<gene>
    <name evidence="1" type="ORF">LCGC14_1232450</name>
</gene>
<evidence type="ECO:0000313" key="1">
    <source>
        <dbReference type="EMBL" id="KKM91059.1"/>
    </source>
</evidence>
<dbReference type="EMBL" id="LAZR01006588">
    <property type="protein sequence ID" value="KKM91059.1"/>
    <property type="molecule type" value="Genomic_DNA"/>
</dbReference>
<reference evidence="1" key="1">
    <citation type="journal article" date="2015" name="Nature">
        <title>Complex archaea that bridge the gap between prokaryotes and eukaryotes.</title>
        <authorList>
            <person name="Spang A."/>
            <person name="Saw J.H."/>
            <person name="Jorgensen S.L."/>
            <person name="Zaremba-Niedzwiedzka K."/>
            <person name="Martijn J."/>
            <person name="Lind A.E."/>
            <person name="van Eijk R."/>
            <person name="Schleper C."/>
            <person name="Guy L."/>
            <person name="Ettema T.J."/>
        </authorList>
    </citation>
    <scope>NUCLEOTIDE SEQUENCE</scope>
</reference>
<name>A0A0F9L891_9ZZZZ</name>
<accession>A0A0F9L891</accession>